<dbReference type="InterPro" id="IPR008927">
    <property type="entry name" value="6-PGluconate_DH-like_C_sf"/>
</dbReference>
<dbReference type="SUPFAM" id="SSF51735">
    <property type="entry name" value="NAD(P)-binding Rossmann-fold domains"/>
    <property type="match status" value="1"/>
</dbReference>
<dbReference type="PANTHER" id="PTHR21708">
    <property type="entry name" value="PROBABLE 2-DEHYDROPANTOATE 2-REDUCTASE"/>
    <property type="match status" value="1"/>
</dbReference>
<evidence type="ECO:0000256" key="4">
    <source>
        <dbReference type="ARBA" id="ARBA00013014"/>
    </source>
</evidence>
<dbReference type="Pfam" id="PF02558">
    <property type="entry name" value="ApbA"/>
    <property type="match status" value="1"/>
</dbReference>
<dbReference type="InterPro" id="IPR003710">
    <property type="entry name" value="ApbA"/>
</dbReference>
<dbReference type="EMBL" id="PUGF01000003">
    <property type="protein sequence ID" value="PRC94381.1"/>
    <property type="molecule type" value="Genomic_DNA"/>
</dbReference>
<evidence type="ECO:0000256" key="2">
    <source>
        <dbReference type="ARBA" id="ARBA00004994"/>
    </source>
</evidence>
<comment type="pathway">
    <text evidence="2 11">Cofactor biosynthesis; (R)-pantothenate biosynthesis; (R)-pantoate from 3-methyl-2-oxobutanoate: step 2/2.</text>
</comment>
<dbReference type="Pfam" id="PF08546">
    <property type="entry name" value="ApbA_C"/>
    <property type="match status" value="1"/>
</dbReference>
<keyword evidence="7 11" id="KW-0521">NADP</keyword>
<dbReference type="InterPro" id="IPR013752">
    <property type="entry name" value="KPA_reductase"/>
</dbReference>
<gene>
    <name evidence="14" type="ORF">S2091_1002</name>
</gene>
<dbReference type="AlphaFoldDB" id="A0A2S9H331"/>
<organism evidence="14 15">
    <name type="scientific">Solimicrobium silvestre</name>
    <dbReference type="NCBI Taxonomy" id="2099400"/>
    <lineage>
        <taxon>Bacteria</taxon>
        <taxon>Pseudomonadati</taxon>
        <taxon>Pseudomonadota</taxon>
        <taxon>Betaproteobacteria</taxon>
        <taxon>Burkholderiales</taxon>
        <taxon>Oxalobacteraceae</taxon>
        <taxon>Solimicrobium</taxon>
    </lineage>
</organism>
<keyword evidence="8 11" id="KW-0560">Oxidoreductase</keyword>
<dbReference type="GO" id="GO:0005737">
    <property type="term" value="C:cytoplasm"/>
    <property type="evidence" value="ECO:0007669"/>
    <property type="project" value="TreeGrafter"/>
</dbReference>
<comment type="function">
    <text evidence="1 11">Catalyzes the NADPH-dependent reduction of ketopantoate into pantoic acid.</text>
</comment>
<dbReference type="UniPathway" id="UPA00028">
    <property type="reaction ID" value="UER00004"/>
</dbReference>
<comment type="catalytic activity">
    <reaction evidence="10 11">
        <text>(R)-pantoate + NADP(+) = 2-dehydropantoate + NADPH + H(+)</text>
        <dbReference type="Rhea" id="RHEA:16233"/>
        <dbReference type="ChEBI" id="CHEBI:11561"/>
        <dbReference type="ChEBI" id="CHEBI:15378"/>
        <dbReference type="ChEBI" id="CHEBI:15980"/>
        <dbReference type="ChEBI" id="CHEBI:57783"/>
        <dbReference type="ChEBI" id="CHEBI:58349"/>
        <dbReference type="EC" id="1.1.1.169"/>
    </reaction>
</comment>
<comment type="similarity">
    <text evidence="3 11">Belongs to the ketopantoate reductase family.</text>
</comment>
<evidence type="ECO:0000313" key="14">
    <source>
        <dbReference type="EMBL" id="PRC94381.1"/>
    </source>
</evidence>
<dbReference type="GO" id="GO:0015940">
    <property type="term" value="P:pantothenate biosynthetic process"/>
    <property type="evidence" value="ECO:0007669"/>
    <property type="project" value="UniProtKB-UniPathway"/>
</dbReference>
<evidence type="ECO:0000256" key="1">
    <source>
        <dbReference type="ARBA" id="ARBA00002919"/>
    </source>
</evidence>
<evidence type="ECO:0000259" key="12">
    <source>
        <dbReference type="Pfam" id="PF02558"/>
    </source>
</evidence>
<dbReference type="PANTHER" id="PTHR21708:SF26">
    <property type="entry name" value="2-DEHYDROPANTOATE 2-REDUCTASE"/>
    <property type="match status" value="1"/>
</dbReference>
<dbReference type="EC" id="1.1.1.169" evidence="4 11"/>
<keyword evidence="15" id="KW-1185">Reference proteome</keyword>
<comment type="caution">
    <text evidence="14">The sequence shown here is derived from an EMBL/GenBank/DDBJ whole genome shotgun (WGS) entry which is preliminary data.</text>
</comment>
<evidence type="ECO:0000259" key="13">
    <source>
        <dbReference type="Pfam" id="PF08546"/>
    </source>
</evidence>
<accession>A0A2S9H331</accession>
<dbReference type="Gene3D" id="1.10.1040.10">
    <property type="entry name" value="N-(1-d-carboxylethyl)-l-norvaline Dehydrogenase, domain 2"/>
    <property type="match status" value="1"/>
</dbReference>
<evidence type="ECO:0000256" key="9">
    <source>
        <dbReference type="ARBA" id="ARBA00032024"/>
    </source>
</evidence>
<feature type="domain" description="Ketopantoate reductase C-terminal" evidence="13">
    <location>
        <begin position="178"/>
        <end position="300"/>
    </location>
</feature>
<keyword evidence="6 11" id="KW-0566">Pantothenate biosynthesis</keyword>
<dbReference type="InterPro" id="IPR013328">
    <property type="entry name" value="6PGD_dom2"/>
</dbReference>
<evidence type="ECO:0000256" key="11">
    <source>
        <dbReference type="RuleBase" id="RU362068"/>
    </source>
</evidence>
<evidence type="ECO:0000256" key="8">
    <source>
        <dbReference type="ARBA" id="ARBA00023002"/>
    </source>
</evidence>
<dbReference type="Proteomes" id="UP000237839">
    <property type="component" value="Unassembled WGS sequence"/>
</dbReference>
<evidence type="ECO:0000256" key="10">
    <source>
        <dbReference type="ARBA" id="ARBA00048793"/>
    </source>
</evidence>
<sequence length="307" mass="32420">MRILILGVGGTGGYYGARLAAAGCDVTFLLRPGSAQRIARDGLKLTSVRGDVHMPVQVVTQVEQPADLVILSCKSYDLEAAIAAITPAVGAHTLVLPLLNGLRHLERLNQAFGRGRVLGGMCNISVGRSADGAIEHYNRYDELRFGAQPEAKAPGPIDASAVAEVFKSAHFLSVLSSDIEQDMWEKFVFITTLAGMTCALRSDIGGIVATAPGDQLMRDALAECQAVAAANGHAVRPLAHKLAMRAFTEKGSTFAASMLRDLQAGHCTEAEHIVGDMAQCAAAAGLPHPCLRMALCHLQVYEHALAA</sequence>
<dbReference type="NCBIfam" id="TIGR00745">
    <property type="entry name" value="apbA_panE"/>
    <property type="match status" value="1"/>
</dbReference>
<dbReference type="SUPFAM" id="SSF48179">
    <property type="entry name" value="6-phosphogluconate dehydrogenase C-terminal domain-like"/>
    <property type="match status" value="1"/>
</dbReference>
<dbReference type="InterPro" id="IPR013332">
    <property type="entry name" value="KPR_N"/>
</dbReference>
<dbReference type="FunFam" id="3.40.50.720:FF:000307">
    <property type="entry name" value="2-dehydropantoate 2-reductase"/>
    <property type="match status" value="1"/>
</dbReference>
<evidence type="ECO:0000313" key="15">
    <source>
        <dbReference type="Proteomes" id="UP000237839"/>
    </source>
</evidence>
<evidence type="ECO:0000256" key="3">
    <source>
        <dbReference type="ARBA" id="ARBA00007870"/>
    </source>
</evidence>
<evidence type="ECO:0000256" key="7">
    <source>
        <dbReference type="ARBA" id="ARBA00022857"/>
    </source>
</evidence>
<dbReference type="InterPro" id="IPR036291">
    <property type="entry name" value="NAD(P)-bd_dom_sf"/>
</dbReference>
<dbReference type="FunFam" id="1.10.1040.10:FF:000017">
    <property type="entry name" value="2-dehydropantoate 2-reductase"/>
    <property type="match status" value="1"/>
</dbReference>
<dbReference type="InterPro" id="IPR051402">
    <property type="entry name" value="KPR-Related"/>
</dbReference>
<dbReference type="GO" id="GO:0008677">
    <property type="term" value="F:2-dehydropantoate 2-reductase activity"/>
    <property type="evidence" value="ECO:0007669"/>
    <property type="project" value="UniProtKB-EC"/>
</dbReference>
<name>A0A2S9H331_9BURK</name>
<evidence type="ECO:0000256" key="5">
    <source>
        <dbReference type="ARBA" id="ARBA00019465"/>
    </source>
</evidence>
<dbReference type="Gene3D" id="3.40.50.720">
    <property type="entry name" value="NAD(P)-binding Rossmann-like Domain"/>
    <property type="match status" value="1"/>
</dbReference>
<proteinExistence type="inferred from homology"/>
<reference evidence="14 15" key="1">
    <citation type="submission" date="2018-02" db="EMBL/GenBank/DDBJ databases">
        <title>Solimicrobium silvestre gen. nov., sp. nov., isolated from alpine forest soil.</title>
        <authorList>
            <person name="Margesin R."/>
            <person name="Albuquerque L."/>
            <person name="Zhang D.-C."/>
            <person name="Froufe H.J.C."/>
            <person name="Severino R."/>
            <person name="Roxo I."/>
            <person name="Egas C."/>
            <person name="Da Costa M.S."/>
        </authorList>
    </citation>
    <scope>NUCLEOTIDE SEQUENCE [LARGE SCALE GENOMIC DNA]</scope>
    <source>
        <strain evidence="14 15">S20-91</strain>
    </source>
</reference>
<evidence type="ECO:0000256" key="6">
    <source>
        <dbReference type="ARBA" id="ARBA00022655"/>
    </source>
</evidence>
<dbReference type="RefSeq" id="WP_105530793.1">
    <property type="nucleotide sequence ID" value="NZ_PUGF01000003.1"/>
</dbReference>
<dbReference type="OrthoDB" id="9796561at2"/>
<protein>
    <recommendedName>
        <fullName evidence="5 11">2-dehydropantoate 2-reductase</fullName>
        <ecNumber evidence="4 11">1.1.1.169</ecNumber>
    </recommendedName>
    <alternativeName>
        <fullName evidence="9 11">Ketopantoate reductase</fullName>
    </alternativeName>
</protein>
<feature type="domain" description="Ketopantoate reductase N-terminal" evidence="12">
    <location>
        <begin position="3"/>
        <end position="147"/>
    </location>
</feature>